<dbReference type="Gene3D" id="3.40.920.10">
    <property type="entry name" value="Pyruvate-ferredoxin oxidoreductase, PFOR, domain III"/>
    <property type="match status" value="1"/>
</dbReference>
<dbReference type="SUPFAM" id="SSF53323">
    <property type="entry name" value="Pyruvate-ferredoxin oxidoreductase, PFOR, domain III"/>
    <property type="match status" value="1"/>
</dbReference>
<keyword evidence="3" id="KW-0670">Pyruvate</keyword>
<dbReference type="NCBIfam" id="TIGR02175">
    <property type="entry name" value="PorC_KorC"/>
    <property type="match status" value="1"/>
</dbReference>
<accession>A0A3P3XGI7</accession>
<reference evidence="3" key="1">
    <citation type="submission" date="2017-02" db="EMBL/GenBank/DDBJ databases">
        <authorList>
            <person name="Regsiter A."/>
            <person name="William W."/>
        </authorList>
    </citation>
    <scope>NUCLEOTIDE SEQUENCE</scope>
    <source>
        <strain evidence="3">Bib</strain>
    </source>
</reference>
<evidence type="ECO:0000259" key="2">
    <source>
        <dbReference type="Pfam" id="PF01558"/>
    </source>
</evidence>
<dbReference type="Pfam" id="PF01558">
    <property type="entry name" value="POR"/>
    <property type="match status" value="1"/>
</dbReference>
<feature type="domain" description="Pyruvate/ketoisovalerate oxidoreductase catalytic" evidence="2">
    <location>
        <begin position="11"/>
        <end position="173"/>
    </location>
</feature>
<dbReference type="PANTHER" id="PTHR42730">
    <property type="entry name" value="2-OXOGLUTARATE SYNTHASE SUBUNIT KORC"/>
    <property type="match status" value="1"/>
</dbReference>
<gene>
    <name evidence="3" type="ORF">SPIROBIBN47_150121</name>
</gene>
<dbReference type="GO" id="GO:0016625">
    <property type="term" value="F:oxidoreductase activity, acting on the aldehyde or oxo group of donors, iron-sulfur protein as acceptor"/>
    <property type="evidence" value="ECO:0007669"/>
    <property type="project" value="InterPro"/>
</dbReference>
<sequence>MTEKTFIAGFGGQGVISLGQLWVYSAMKEGLKVTFFPFYGAEKRGGIARASVIVSNDEITSPLVTSADSVVVMNQDSVEIGEKVCKEGGTIFVNSSLVKKDPARPDANIVHVPCNDIALKLGDVRIANMVMMGALSKVTGAVKLDNLETVLKSFFPASKHSLIALNIAAVEEGKKAV</sequence>
<dbReference type="InterPro" id="IPR011894">
    <property type="entry name" value="PorC_KorC"/>
</dbReference>
<evidence type="ECO:0000256" key="1">
    <source>
        <dbReference type="ARBA" id="ARBA00023002"/>
    </source>
</evidence>
<keyword evidence="1" id="KW-0560">Oxidoreductase</keyword>
<organism evidence="3">
    <name type="scientific">uncultured spirochete</name>
    <dbReference type="NCBI Taxonomy" id="156406"/>
    <lineage>
        <taxon>Bacteria</taxon>
        <taxon>Pseudomonadati</taxon>
        <taxon>Spirochaetota</taxon>
        <taxon>Spirochaetia</taxon>
        <taxon>Spirochaetales</taxon>
        <taxon>environmental samples</taxon>
    </lineage>
</organism>
<proteinExistence type="predicted"/>
<name>A0A3P3XGI7_9SPIR</name>
<dbReference type="EMBL" id="FWDM01000007">
    <property type="protein sequence ID" value="SLM10791.1"/>
    <property type="molecule type" value="Genomic_DNA"/>
</dbReference>
<protein>
    <submittedName>
        <fullName evidence="3">Pyruvate/ketoisovalerate oxidoreductase, gamma subunit</fullName>
    </submittedName>
</protein>
<dbReference type="PANTHER" id="PTHR42730:SF1">
    <property type="entry name" value="2-OXOGLUTARATE SYNTHASE SUBUNIT KORC"/>
    <property type="match status" value="1"/>
</dbReference>
<dbReference type="InterPro" id="IPR019752">
    <property type="entry name" value="Pyrv/ketoisovalerate_OxRed_cat"/>
</dbReference>
<dbReference type="AlphaFoldDB" id="A0A3P3XGI7"/>
<dbReference type="InterPro" id="IPR002869">
    <property type="entry name" value="Pyrv_flavodox_OxRed_cen"/>
</dbReference>
<dbReference type="InterPro" id="IPR052554">
    <property type="entry name" value="2-oxoglutarate_synth_KorC"/>
</dbReference>
<evidence type="ECO:0000313" key="3">
    <source>
        <dbReference type="EMBL" id="SLM10791.1"/>
    </source>
</evidence>